<evidence type="ECO:0000256" key="2">
    <source>
        <dbReference type="ARBA" id="ARBA00005801"/>
    </source>
</evidence>
<evidence type="ECO:0000256" key="7">
    <source>
        <dbReference type="ARBA" id="ARBA00023136"/>
    </source>
</evidence>
<accession>A0ABU9VKY4</accession>
<feature type="transmembrane region" description="Helical" evidence="10">
    <location>
        <begin position="152"/>
        <end position="169"/>
    </location>
</feature>
<dbReference type="InterPro" id="IPR000045">
    <property type="entry name" value="Prepilin_IV_endopep_pep"/>
</dbReference>
<protein>
    <recommendedName>
        <fullName evidence="9">Prepilin leader peptidase/N-methyltransferase</fullName>
        <ecNumber evidence="9">2.1.1.-</ecNumber>
        <ecNumber evidence="9">3.4.23.43</ecNumber>
    </recommendedName>
</protein>
<evidence type="ECO:0000313" key="13">
    <source>
        <dbReference type="EMBL" id="MEN0644282.1"/>
    </source>
</evidence>
<evidence type="ECO:0000259" key="11">
    <source>
        <dbReference type="Pfam" id="PF01478"/>
    </source>
</evidence>
<evidence type="ECO:0000256" key="10">
    <source>
        <dbReference type="SAM" id="Phobius"/>
    </source>
</evidence>
<feature type="transmembrane region" description="Helical" evidence="10">
    <location>
        <begin position="6"/>
        <end position="24"/>
    </location>
</feature>
<keyword evidence="3" id="KW-1003">Cell membrane</keyword>
<dbReference type="EC" id="2.1.1.-" evidence="9"/>
<dbReference type="GO" id="GO:0016787">
    <property type="term" value="F:hydrolase activity"/>
    <property type="evidence" value="ECO:0007669"/>
    <property type="project" value="UniProtKB-KW"/>
</dbReference>
<feature type="transmembrane region" description="Helical" evidence="10">
    <location>
        <begin position="75"/>
        <end position="95"/>
    </location>
</feature>
<keyword evidence="9" id="KW-0808">Transferase</keyword>
<evidence type="ECO:0000256" key="3">
    <source>
        <dbReference type="ARBA" id="ARBA00022475"/>
    </source>
</evidence>
<dbReference type="InterPro" id="IPR014032">
    <property type="entry name" value="Peptidase_A24A_bac"/>
</dbReference>
<keyword evidence="14" id="KW-1185">Reference proteome</keyword>
<feature type="transmembrane region" description="Helical" evidence="10">
    <location>
        <begin position="128"/>
        <end position="146"/>
    </location>
</feature>
<keyword evidence="6 10" id="KW-1133">Transmembrane helix</keyword>
<evidence type="ECO:0000313" key="14">
    <source>
        <dbReference type="Proteomes" id="UP001418796"/>
    </source>
</evidence>
<dbReference type="EC" id="3.4.23.43" evidence="9"/>
<feature type="transmembrane region" description="Helical" evidence="10">
    <location>
        <begin position="101"/>
        <end position="121"/>
    </location>
</feature>
<comment type="caution">
    <text evidence="13">The sequence shown here is derived from an EMBL/GenBank/DDBJ whole genome shotgun (WGS) entry which is preliminary data.</text>
</comment>
<proteinExistence type="inferred from homology"/>
<dbReference type="PRINTS" id="PR00864">
    <property type="entry name" value="PREPILNPTASE"/>
</dbReference>
<dbReference type="RefSeq" id="WP_343131009.1">
    <property type="nucleotide sequence ID" value="NZ_JBCITK010000001.1"/>
</dbReference>
<evidence type="ECO:0000256" key="1">
    <source>
        <dbReference type="ARBA" id="ARBA00004429"/>
    </source>
</evidence>
<keyword evidence="9" id="KW-0489">Methyltransferase</keyword>
<dbReference type="InterPro" id="IPR050882">
    <property type="entry name" value="Prepilin_peptidase/N-MTase"/>
</dbReference>
<evidence type="ECO:0000256" key="9">
    <source>
        <dbReference type="RuleBase" id="RU003794"/>
    </source>
</evidence>
<keyword evidence="9" id="KW-0511">Multifunctional enzyme</keyword>
<dbReference type="Pfam" id="PF06750">
    <property type="entry name" value="A24_N_bact"/>
    <property type="match status" value="1"/>
</dbReference>
<evidence type="ECO:0000256" key="8">
    <source>
        <dbReference type="RuleBase" id="RU003793"/>
    </source>
</evidence>
<dbReference type="Pfam" id="PF01478">
    <property type="entry name" value="Peptidase_A24"/>
    <property type="match status" value="1"/>
</dbReference>
<name>A0ABU9VKY4_9BACI</name>
<feature type="transmembrane region" description="Helical" evidence="10">
    <location>
        <begin position="224"/>
        <end position="245"/>
    </location>
</feature>
<keyword evidence="9" id="KW-0645">Protease</keyword>
<dbReference type="PANTHER" id="PTHR30487">
    <property type="entry name" value="TYPE 4 PREPILIN-LIKE PROTEINS LEADER PEPTIDE-PROCESSING ENZYME"/>
    <property type="match status" value="1"/>
</dbReference>
<dbReference type="Proteomes" id="UP001418796">
    <property type="component" value="Unassembled WGS sequence"/>
</dbReference>
<feature type="domain" description="Prepilin type IV endopeptidase peptidase" evidence="11">
    <location>
        <begin position="105"/>
        <end position="210"/>
    </location>
</feature>
<comment type="subcellular location">
    <subcellularLocation>
        <location evidence="1">Cell inner membrane</location>
        <topology evidence="1">Multi-pass membrane protein</topology>
    </subcellularLocation>
    <subcellularLocation>
        <location evidence="9">Cell membrane</location>
        <topology evidence="9">Multi-pass membrane protein</topology>
    </subcellularLocation>
</comment>
<dbReference type="Gene3D" id="1.20.120.1220">
    <property type="match status" value="1"/>
</dbReference>
<comment type="similarity">
    <text evidence="2 8">Belongs to the peptidase A24 family.</text>
</comment>
<keyword evidence="4" id="KW-0997">Cell inner membrane</keyword>
<dbReference type="InterPro" id="IPR010627">
    <property type="entry name" value="Prepilin_pept_A24_N"/>
</dbReference>
<organism evidence="13 14">
    <name type="scientific">Alkalicoccobacillus gibsonii</name>
    <dbReference type="NCBI Taxonomy" id="79881"/>
    <lineage>
        <taxon>Bacteria</taxon>
        <taxon>Bacillati</taxon>
        <taxon>Bacillota</taxon>
        <taxon>Bacilli</taxon>
        <taxon>Bacillales</taxon>
        <taxon>Bacillaceae</taxon>
        <taxon>Alkalicoccobacillus</taxon>
    </lineage>
</organism>
<dbReference type="EMBL" id="JBCITK010000001">
    <property type="protein sequence ID" value="MEN0644282.1"/>
    <property type="molecule type" value="Genomic_DNA"/>
</dbReference>
<keyword evidence="5 9" id="KW-0812">Transmembrane</keyword>
<keyword evidence="7 10" id="KW-0472">Membrane</keyword>
<evidence type="ECO:0000259" key="12">
    <source>
        <dbReference type="Pfam" id="PF06750"/>
    </source>
</evidence>
<comment type="catalytic activity">
    <reaction evidence="9">
        <text>Typically cleaves a -Gly-|-Phe- bond to release an N-terminal, basic peptide of 5-8 residues from type IV prepilin, and then N-methylates the new N-terminal amino group, the methyl donor being S-adenosyl-L-methionine.</text>
        <dbReference type="EC" id="3.4.23.43"/>
    </reaction>
</comment>
<feature type="domain" description="Prepilin peptidase A24 N-terminal" evidence="12">
    <location>
        <begin position="12"/>
        <end position="94"/>
    </location>
</feature>
<comment type="function">
    <text evidence="9">Plays an essential role in type IV pili and type II pseudopili formation by proteolytically removing the leader sequence from substrate proteins and subsequently monomethylating the alpha-amino group of the newly exposed N-terminal phenylalanine.</text>
</comment>
<gene>
    <name evidence="13" type="ORF">MKY91_14110</name>
</gene>
<dbReference type="PANTHER" id="PTHR30487:SF0">
    <property type="entry name" value="PREPILIN LEADER PEPTIDASE_N-METHYLTRANSFERASE-RELATED"/>
    <property type="match status" value="1"/>
</dbReference>
<reference evidence="13 14" key="1">
    <citation type="submission" date="2024-03" db="EMBL/GenBank/DDBJ databases">
        <title>Bacilli Hybrid Assemblies.</title>
        <authorList>
            <person name="Kovac J."/>
        </authorList>
    </citation>
    <scope>NUCLEOTIDE SEQUENCE [LARGE SCALE GENOMIC DNA]</scope>
    <source>
        <strain evidence="13 14">FSL R7-0666</strain>
    </source>
</reference>
<keyword evidence="9 13" id="KW-0378">Hydrolase</keyword>
<feature type="transmembrane region" description="Helical" evidence="10">
    <location>
        <begin position="181"/>
        <end position="212"/>
    </location>
</feature>
<evidence type="ECO:0000256" key="5">
    <source>
        <dbReference type="ARBA" id="ARBA00022692"/>
    </source>
</evidence>
<evidence type="ECO:0000256" key="6">
    <source>
        <dbReference type="ARBA" id="ARBA00022989"/>
    </source>
</evidence>
<sequence length="255" mass="28276">MIDGIIVAYLALVGLVFGSFYNVVGLRVPVGESVVTPRSHCTKCDRTLEARELIPVLSFLIQRGSCRTCDTKISFLYPSTELITGFLFAFSFYWFGWTAEMIVALLFVSMLAIIFVSDMRYMLIPDKILLFFAVPLVVVRLFFAPLSVWWDPFAGAAIGFSLLLLIAVVSRGGMGGGDIKLFAVLGLVLGWKLVLLTLFLASTYGAIVGLVAKRMNKVTRGQPIPFGPFIAAGAITAYFFGVDLIQWYTERFMMW</sequence>
<evidence type="ECO:0000256" key="4">
    <source>
        <dbReference type="ARBA" id="ARBA00022519"/>
    </source>
</evidence>